<reference evidence="4" key="1">
    <citation type="submission" date="2012-06" db="EMBL/GenBank/DDBJ databases">
        <title>The complete genome of Flexibacter litoralis DSM 6794.</title>
        <authorList>
            <person name="Lucas S."/>
            <person name="Copeland A."/>
            <person name="Lapidus A."/>
            <person name="Glavina del Rio T."/>
            <person name="Dalin E."/>
            <person name="Tice H."/>
            <person name="Bruce D."/>
            <person name="Goodwin L."/>
            <person name="Pitluck S."/>
            <person name="Peters L."/>
            <person name="Ovchinnikova G."/>
            <person name="Lu M."/>
            <person name="Kyrpides N."/>
            <person name="Mavromatis K."/>
            <person name="Ivanova N."/>
            <person name="Brettin T."/>
            <person name="Detter J.C."/>
            <person name="Han C."/>
            <person name="Larimer F."/>
            <person name="Land M."/>
            <person name="Hauser L."/>
            <person name="Markowitz V."/>
            <person name="Cheng J.-F."/>
            <person name="Hugenholtz P."/>
            <person name="Woyke T."/>
            <person name="Wu D."/>
            <person name="Spring S."/>
            <person name="Lang E."/>
            <person name="Kopitz M."/>
            <person name="Brambilla E."/>
            <person name="Klenk H.-P."/>
            <person name="Eisen J.A."/>
        </authorList>
    </citation>
    <scope>NUCLEOTIDE SEQUENCE [LARGE SCALE GENOMIC DNA]</scope>
    <source>
        <strain evidence="4">ATCC 23117 / DSM 6794 / NBRC 15988 / NCIMB 1366 / Sio-4</strain>
    </source>
</reference>
<dbReference type="PANTHER" id="PTHR43674">
    <property type="entry name" value="NITRILASE C965.09-RELATED"/>
    <property type="match status" value="1"/>
</dbReference>
<dbReference type="SUPFAM" id="SSF56317">
    <property type="entry name" value="Carbon-nitrogen hydrolase"/>
    <property type="match status" value="1"/>
</dbReference>
<dbReference type="InterPro" id="IPR036526">
    <property type="entry name" value="C-N_Hydrolase_sf"/>
</dbReference>
<dbReference type="HOGENOM" id="CLU_030130_3_5_10"/>
<keyword evidence="4" id="KW-1185">Reference proteome</keyword>
<evidence type="ECO:0000259" key="2">
    <source>
        <dbReference type="PROSITE" id="PS50263"/>
    </source>
</evidence>
<dbReference type="InterPro" id="IPR050345">
    <property type="entry name" value="Aliph_Amidase/BUP"/>
</dbReference>
<dbReference type="GO" id="GO:0050126">
    <property type="term" value="F:N-carbamoylputrescine amidase activity"/>
    <property type="evidence" value="ECO:0007669"/>
    <property type="project" value="TreeGrafter"/>
</dbReference>
<protein>
    <submittedName>
        <fullName evidence="3">Putative amidohydrolase</fullName>
    </submittedName>
</protein>
<name>I4AN62_BERLS</name>
<dbReference type="GO" id="GO:0033388">
    <property type="term" value="P:putrescine biosynthetic process from arginine"/>
    <property type="evidence" value="ECO:0007669"/>
    <property type="project" value="TreeGrafter"/>
</dbReference>
<dbReference type="PROSITE" id="PS50263">
    <property type="entry name" value="CN_HYDROLASE"/>
    <property type="match status" value="1"/>
</dbReference>
<dbReference type="Pfam" id="PF00795">
    <property type="entry name" value="CN_hydrolase"/>
    <property type="match status" value="1"/>
</dbReference>
<evidence type="ECO:0000313" key="4">
    <source>
        <dbReference type="Proteomes" id="UP000006054"/>
    </source>
</evidence>
<feature type="domain" description="CN hydrolase" evidence="2">
    <location>
        <begin position="13"/>
        <end position="251"/>
    </location>
</feature>
<dbReference type="Proteomes" id="UP000006054">
    <property type="component" value="Chromosome"/>
</dbReference>
<dbReference type="InterPro" id="IPR003010">
    <property type="entry name" value="C-N_Hydrolase"/>
</dbReference>
<evidence type="ECO:0000313" key="3">
    <source>
        <dbReference type="EMBL" id="AFM05397.1"/>
    </source>
</evidence>
<accession>I4AN62</accession>
<proteinExistence type="predicted"/>
<keyword evidence="1 3" id="KW-0378">Hydrolase</keyword>
<gene>
    <name evidence="3" type="ordered locus">Fleli_3057</name>
</gene>
<dbReference type="PATRIC" id="fig|880071.3.peg.3054"/>
<dbReference type="STRING" id="880071.Fleli_3057"/>
<dbReference type="eggNOG" id="COG0388">
    <property type="taxonomic scope" value="Bacteria"/>
</dbReference>
<evidence type="ECO:0000256" key="1">
    <source>
        <dbReference type="ARBA" id="ARBA00022801"/>
    </source>
</evidence>
<dbReference type="AlphaFoldDB" id="I4AN62"/>
<organism evidence="3 4">
    <name type="scientific">Bernardetia litoralis (strain ATCC 23117 / DSM 6794 / NBRC 15988 / NCIMB 1366 / Fx l1 / Sio-4)</name>
    <name type="common">Flexibacter litoralis</name>
    <dbReference type="NCBI Taxonomy" id="880071"/>
    <lineage>
        <taxon>Bacteria</taxon>
        <taxon>Pseudomonadati</taxon>
        <taxon>Bacteroidota</taxon>
        <taxon>Cytophagia</taxon>
        <taxon>Cytophagales</taxon>
        <taxon>Bernardetiaceae</taxon>
        <taxon>Bernardetia</taxon>
    </lineage>
</organism>
<dbReference type="KEGG" id="fli:Fleli_3057"/>
<dbReference type="CDD" id="cd07197">
    <property type="entry name" value="nitrilase"/>
    <property type="match status" value="1"/>
</dbReference>
<dbReference type="PANTHER" id="PTHR43674:SF2">
    <property type="entry name" value="BETA-UREIDOPROPIONASE"/>
    <property type="match status" value="1"/>
</dbReference>
<dbReference type="EMBL" id="CP003345">
    <property type="protein sequence ID" value="AFM05397.1"/>
    <property type="molecule type" value="Genomic_DNA"/>
</dbReference>
<sequence>MIFKHKISKSTKMKISIAQIKLIKGNISTNIKKHLELIELAISHNAKAIFFPELSLTGYEPTLAQYLAFMEENQQLAIFQEISDTHKINIGVGVPKNEKIDNYKARIKISMAIFQPNQSKKFYSKQQLHDDELPYFEKGNKQLILNINTLKLAPAICYESLQNNHAHTASTLGANIYIASVAKSENGFTKAISHYSKIAKIYSMPVLMANSIGFCDNFLSVGKSSVWTKDGVLVKQLNDKNEGILIFDTKNENIILDYL</sequence>
<dbReference type="Gene3D" id="3.60.110.10">
    <property type="entry name" value="Carbon-nitrogen hydrolase"/>
    <property type="match status" value="1"/>
</dbReference>